<proteinExistence type="predicted"/>
<sequence>MPSLSVDPSTISGVLCVAVCGLQSADGALIAACRLAAWHTVAAQAPLQGPATCDMAPSRAAIAASSVLKVDAWIRLALSPPCGSISGSLRHVQESKDERVVRHDLLPAVRESLVRRAVQNGCNKLSIMGTSSQYFNRFCSQLQPFFSVGRKFKQSVKAMAAVAEAMDRARHPAPAAPSSHDDILRMVLLNMAGRRLLPKEAWSLSRSVHDSAAPTVQVRLVADSAAFAIPHRLLDDTARRLVVKLTMEGDFSSIQDRPLSLPASLVRLELHGFRGELGPAPAGLRELFLCACRDQGIHHPLLEVLADEYNVLQFLHETAEMVGSMLPTLRVLHVDGLNLRHDLRACMQVLCELPHPYLEDLTLSNFKLHLEDLLSLLSPPVAMVNMVYCSLESDAVSSRFTMPTFPEGLISLSVKDCYFAREGLVLSRLPNSLRHIIVESSSEDVDIELPLPTLLESLSLAATRNSESFNITAGMLPAGLQSLELAGSRHAQLDEMPPGLRVLKLRSHEHLLPPFPDTLETLVLDNCTHQIADIPDSVQSLSLYWSQDPPALQLPVPTRWPACLEHLVYWGTRTHQDRRPRVERLPPTLRWLELNCCEIHADLPQTLQELRLGREFNQPLHLEQFTGRFVVNTHARDHPFRDFDIFVPPLFDQQNTLGGMK</sequence>
<evidence type="ECO:0000313" key="1">
    <source>
        <dbReference type="EMBL" id="KAG5177719.1"/>
    </source>
</evidence>
<accession>A0A835YM31</accession>
<dbReference type="AlphaFoldDB" id="A0A835YM31"/>
<organism evidence="1 2">
    <name type="scientific">Tribonema minus</name>
    <dbReference type="NCBI Taxonomy" id="303371"/>
    <lineage>
        <taxon>Eukaryota</taxon>
        <taxon>Sar</taxon>
        <taxon>Stramenopiles</taxon>
        <taxon>Ochrophyta</taxon>
        <taxon>PX clade</taxon>
        <taxon>Xanthophyceae</taxon>
        <taxon>Tribonematales</taxon>
        <taxon>Tribonemataceae</taxon>
        <taxon>Tribonema</taxon>
    </lineage>
</organism>
<dbReference type="SUPFAM" id="SSF52047">
    <property type="entry name" value="RNI-like"/>
    <property type="match status" value="1"/>
</dbReference>
<dbReference type="PANTHER" id="PTHR32134">
    <property type="entry name" value="FNIP REPEAT-CONTAINING PROTEIN"/>
    <property type="match status" value="1"/>
</dbReference>
<dbReference type="PANTHER" id="PTHR32134:SF92">
    <property type="entry name" value="FNIP REPEAT-CONTAINING PROTEIN"/>
    <property type="match status" value="1"/>
</dbReference>
<dbReference type="EMBL" id="JAFCMP010000522">
    <property type="protein sequence ID" value="KAG5177719.1"/>
    <property type="molecule type" value="Genomic_DNA"/>
</dbReference>
<evidence type="ECO:0000313" key="2">
    <source>
        <dbReference type="Proteomes" id="UP000664859"/>
    </source>
</evidence>
<dbReference type="InterPro" id="IPR032675">
    <property type="entry name" value="LRR_dom_sf"/>
</dbReference>
<dbReference type="InterPro" id="IPR051251">
    <property type="entry name" value="STK_FNIP-Repeat"/>
</dbReference>
<name>A0A835YM31_9STRA</name>
<reference evidence="1" key="1">
    <citation type="submission" date="2021-02" db="EMBL/GenBank/DDBJ databases">
        <title>First Annotated Genome of the Yellow-green Alga Tribonema minus.</title>
        <authorList>
            <person name="Mahan K.M."/>
        </authorList>
    </citation>
    <scope>NUCLEOTIDE SEQUENCE</scope>
    <source>
        <strain evidence="1">UTEX B ZZ1240</strain>
    </source>
</reference>
<comment type="caution">
    <text evidence="1">The sequence shown here is derived from an EMBL/GenBank/DDBJ whole genome shotgun (WGS) entry which is preliminary data.</text>
</comment>
<protein>
    <submittedName>
        <fullName evidence="1">Uncharacterized protein</fullName>
    </submittedName>
</protein>
<dbReference type="Gene3D" id="3.80.10.10">
    <property type="entry name" value="Ribonuclease Inhibitor"/>
    <property type="match status" value="1"/>
</dbReference>
<dbReference type="Proteomes" id="UP000664859">
    <property type="component" value="Unassembled WGS sequence"/>
</dbReference>
<keyword evidence="2" id="KW-1185">Reference proteome</keyword>
<gene>
    <name evidence="1" type="ORF">JKP88DRAFT_331492</name>
</gene>